<organism evidence="1 2">
    <name type="scientific">Streptosporangium oxazolinicum</name>
    <dbReference type="NCBI Taxonomy" id="909287"/>
    <lineage>
        <taxon>Bacteria</taxon>
        <taxon>Bacillati</taxon>
        <taxon>Actinomycetota</taxon>
        <taxon>Actinomycetes</taxon>
        <taxon>Streptosporangiales</taxon>
        <taxon>Streptosporangiaceae</taxon>
        <taxon>Streptosporangium</taxon>
    </lineage>
</organism>
<name>A0ABP8BK12_9ACTN</name>
<sequence length="45" mass="5017">MTMPISTEHIRRFGDRTLNLNPPDQALATRLDLEPRVLFGASPAP</sequence>
<dbReference type="EMBL" id="BAABAQ010000019">
    <property type="protein sequence ID" value="GAA4208506.1"/>
    <property type="molecule type" value="Genomic_DNA"/>
</dbReference>
<evidence type="ECO:0000313" key="1">
    <source>
        <dbReference type="EMBL" id="GAA4208506.1"/>
    </source>
</evidence>
<protein>
    <submittedName>
        <fullName evidence="1">Uncharacterized protein</fullName>
    </submittedName>
</protein>
<proteinExistence type="predicted"/>
<comment type="caution">
    <text evidence="1">The sequence shown here is derived from an EMBL/GenBank/DDBJ whole genome shotgun (WGS) entry which is preliminary data.</text>
</comment>
<accession>A0ABP8BK12</accession>
<dbReference type="Proteomes" id="UP001501251">
    <property type="component" value="Unassembled WGS sequence"/>
</dbReference>
<evidence type="ECO:0000313" key="2">
    <source>
        <dbReference type="Proteomes" id="UP001501251"/>
    </source>
</evidence>
<keyword evidence="2" id="KW-1185">Reference proteome</keyword>
<gene>
    <name evidence="1" type="ORF">GCM10022252_73710</name>
</gene>
<reference evidence="2" key="1">
    <citation type="journal article" date="2019" name="Int. J. Syst. Evol. Microbiol.">
        <title>The Global Catalogue of Microorganisms (GCM) 10K type strain sequencing project: providing services to taxonomists for standard genome sequencing and annotation.</title>
        <authorList>
            <consortium name="The Broad Institute Genomics Platform"/>
            <consortium name="The Broad Institute Genome Sequencing Center for Infectious Disease"/>
            <person name="Wu L."/>
            <person name="Ma J."/>
        </authorList>
    </citation>
    <scope>NUCLEOTIDE SEQUENCE [LARGE SCALE GENOMIC DNA]</scope>
    <source>
        <strain evidence="2">JCM 17388</strain>
    </source>
</reference>